<evidence type="ECO:0000256" key="5">
    <source>
        <dbReference type="HAMAP-Rule" id="MF_01365"/>
    </source>
</evidence>
<dbReference type="RefSeq" id="WP_101334179.1">
    <property type="nucleotide sequence ID" value="NZ_PJNI01000005.1"/>
</dbReference>
<keyword evidence="2 5" id="KW-0694">RNA-binding</keyword>
<dbReference type="PANTHER" id="PTHR11655:SF14">
    <property type="entry name" value="LARGE RIBOSOMAL SUBUNIT PROTEIN UL6M"/>
    <property type="match status" value="1"/>
</dbReference>
<dbReference type="GO" id="GO:0019843">
    <property type="term" value="F:rRNA binding"/>
    <property type="evidence" value="ECO:0007669"/>
    <property type="project" value="UniProtKB-UniRule"/>
</dbReference>
<gene>
    <name evidence="5" type="primary">rplF</name>
    <name evidence="9" type="ORF">CW751_06435</name>
</gene>
<keyword evidence="3 5" id="KW-0689">Ribosomal protein</keyword>
<comment type="caution">
    <text evidence="9">The sequence shown here is derived from an EMBL/GenBank/DDBJ whole genome shotgun (WGS) entry which is preliminary data.</text>
</comment>
<keyword evidence="4 5" id="KW-0687">Ribonucleoprotein</keyword>
<sequence>MSRIGKSPINIPSGVEVKMDGNLITVKGAKGELTQELDPAISVKIEEDTITFDRESNAPVHRGKHGLYRALVFNMIEGVTEGYKKVLEIIGVGFRATAQGQILTLSVGHSHPIVIELPKEIKVSAETAKGKAPIVTLESVDKQLVGQVAAKIRSFRKPEPYKGKGIRLQGEYVRRKAGKAAGK</sequence>
<dbReference type="Pfam" id="PF00347">
    <property type="entry name" value="Ribosomal_L6"/>
    <property type="match status" value="2"/>
</dbReference>
<dbReference type="InterPro" id="IPR019906">
    <property type="entry name" value="Ribosomal_uL6_bac-type"/>
</dbReference>
<dbReference type="HAMAP" id="MF_01365_B">
    <property type="entry name" value="Ribosomal_uL6_B"/>
    <property type="match status" value="1"/>
</dbReference>
<dbReference type="InterPro" id="IPR000702">
    <property type="entry name" value="Ribosomal_uL6-like"/>
</dbReference>
<dbReference type="OrthoDB" id="9805007at2"/>
<dbReference type="InterPro" id="IPR002358">
    <property type="entry name" value="Ribosomal_uL6_CS"/>
</dbReference>
<dbReference type="PANTHER" id="PTHR11655">
    <property type="entry name" value="60S/50S RIBOSOMAL PROTEIN L6/L9"/>
    <property type="match status" value="1"/>
</dbReference>
<comment type="similarity">
    <text evidence="5 6">Belongs to the universal ribosomal protein uL6 family.</text>
</comment>
<dbReference type="Gene3D" id="3.90.930.12">
    <property type="entry name" value="Ribosomal protein L6, alpha-beta domain"/>
    <property type="match status" value="2"/>
</dbReference>
<evidence type="ECO:0000313" key="9">
    <source>
        <dbReference type="EMBL" id="PKR81219.1"/>
    </source>
</evidence>
<evidence type="ECO:0000256" key="3">
    <source>
        <dbReference type="ARBA" id="ARBA00022980"/>
    </source>
</evidence>
<dbReference type="NCBIfam" id="TIGR03654">
    <property type="entry name" value="L6_bact"/>
    <property type="match status" value="1"/>
</dbReference>
<evidence type="ECO:0000256" key="4">
    <source>
        <dbReference type="ARBA" id="ARBA00023274"/>
    </source>
</evidence>
<dbReference type="GO" id="GO:0003735">
    <property type="term" value="F:structural constituent of ribosome"/>
    <property type="evidence" value="ECO:0007669"/>
    <property type="project" value="UniProtKB-UniRule"/>
</dbReference>
<organism evidence="9 10">
    <name type="scientific">Brumimicrobium salinarum</name>
    <dbReference type="NCBI Taxonomy" id="2058658"/>
    <lineage>
        <taxon>Bacteria</taxon>
        <taxon>Pseudomonadati</taxon>
        <taxon>Bacteroidota</taxon>
        <taxon>Flavobacteriia</taxon>
        <taxon>Flavobacteriales</taxon>
        <taxon>Crocinitomicaceae</taxon>
        <taxon>Brumimicrobium</taxon>
    </lineage>
</organism>
<comment type="subunit">
    <text evidence="5">Part of the 50S ribosomal subunit.</text>
</comment>
<evidence type="ECO:0000259" key="8">
    <source>
        <dbReference type="Pfam" id="PF00347"/>
    </source>
</evidence>
<dbReference type="PRINTS" id="PR00059">
    <property type="entry name" value="RIBOSOMALL6"/>
</dbReference>
<dbReference type="GO" id="GO:0002181">
    <property type="term" value="P:cytoplasmic translation"/>
    <property type="evidence" value="ECO:0007669"/>
    <property type="project" value="TreeGrafter"/>
</dbReference>
<evidence type="ECO:0000256" key="1">
    <source>
        <dbReference type="ARBA" id="ARBA00022730"/>
    </source>
</evidence>
<keyword evidence="1 5" id="KW-0699">rRNA-binding</keyword>
<reference evidence="9 10" key="1">
    <citation type="submission" date="2017-12" db="EMBL/GenBank/DDBJ databases">
        <title>The draft genome sequence of Brumimicrobium saltpan LHR20.</title>
        <authorList>
            <person name="Do Z.-J."/>
            <person name="Luo H.-R."/>
        </authorList>
    </citation>
    <scope>NUCLEOTIDE SEQUENCE [LARGE SCALE GENOMIC DNA]</scope>
    <source>
        <strain evidence="9 10">LHR20</strain>
    </source>
</reference>
<evidence type="ECO:0000313" key="10">
    <source>
        <dbReference type="Proteomes" id="UP000236654"/>
    </source>
</evidence>
<dbReference type="GO" id="GO:0022625">
    <property type="term" value="C:cytosolic large ribosomal subunit"/>
    <property type="evidence" value="ECO:0007669"/>
    <property type="project" value="UniProtKB-UniRule"/>
</dbReference>
<dbReference type="SUPFAM" id="SSF56053">
    <property type="entry name" value="Ribosomal protein L6"/>
    <property type="match status" value="2"/>
</dbReference>
<evidence type="ECO:0000256" key="2">
    <source>
        <dbReference type="ARBA" id="ARBA00022884"/>
    </source>
</evidence>
<dbReference type="EMBL" id="PJNI01000005">
    <property type="protein sequence ID" value="PKR81219.1"/>
    <property type="molecule type" value="Genomic_DNA"/>
</dbReference>
<comment type="function">
    <text evidence="5 7">This protein binds to the 23S rRNA, and is important in its secondary structure. It is located near the subunit interface in the base of the L7/L12 stalk, and near the tRNA binding site of the peptidyltransferase center.</text>
</comment>
<feature type="domain" description="Large ribosomal subunit protein uL6 alpha-beta" evidence="8">
    <location>
        <begin position="11"/>
        <end position="82"/>
    </location>
</feature>
<evidence type="ECO:0000256" key="6">
    <source>
        <dbReference type="RuleBase" id="RU003869"/>
    </source>
</evidence>
<dbReference type="InterPro" id="IPR020040">
    <property type="entry name" value="Ribosomal_uL6_a/b-dom"/>
</dbReference>
<evidence type="ECO:0000256" key="7">
    <source>
        <dbReference type="RuleBase" id="RU003870"/>
    </source>
</evidence>
<dbReference type="FunFam" id="3.90.930.12:FF:000002">
    <property type="entry name" value="50S ribosomal protein L6"/>
    <property type="match status" value="1"/>
</dbReference>
<keyword evidence="10" id="KW-1185">Reference proteome</keyword>
<dbReference type="PIRSF" id="PIRSF002162">
    <property type="entry name" value="Ribosomal_L6"/>
    <property type="match status" value="1"/>
</dbReference>
<proteinExistence type="inferred from homology"/>
<dbReference type="AlphaFoldDB" id="A0A2I0R3U0"/>
<dbReference type="Proteomes" id="UP000236654">
    <property type="component" value="Unassembled WGS sequence"/>
</dbReference>
<protein>
    <recommendedName>
        <fullName evidence="5">Large ribosomal subunit protein uL6</fullName>
    </recommendedName>
</protein>
<name>A0A2I0R3U0_9FLAO</name>
<dbReference type="InterPro" id="IPR036789">
    <property type="entry name" value="Ribosomal_uL6-like_a/b-dom_sf"/>
</dbReference>
<feature type="domain" description="Large ribosomal subunit protein uL6 alpha-beta" evidence="8">
    <location>
        <begin position="90"/>
        <end position="167"/>
    </location>
</feature>
<dbReference type="PROSITE" id="PS00525">
    <property type="entry name" value="RIBOSOMAL_L6_1"/>
    <property type="match status" value="1"/>
</dbReference>
<accession>A0A2I0R3U0</accession>